<dbReference type="RefSeq" id="WP_020038290.1">
    <property type="nucleotide sequence ID" value="NZ_KE557274.1"/>
</dbReference>
<reference evidence="3" key="1">
    <citation type="journal article" date="2014" name="Stand. Genomic Sci.">
        <title>Genome sequence of the exopolysaccharide-producing Salipiger mucosus type strain (DSM 16094(T)), a moderately halophilic member of the Roseobacter clade.</title>
        <authorList>
            <person name="Riedel T."/>
            <person name="Spring S."/>
            <person name="Fiebig A."/>
            <person name="Petersen J."/>
            <person name="Kyrpides N.C."/>
            <person name="Goker M."/>
            <person name="Klenk H.P."/>
        </authorList>
    </citation>
    <scope>NUCLEOTIDE SEQUENCE [LARGE SCALE GENOMIC DNA]</scope>
    <source>
        <strain evidence="3">DSM 16094</strain>
    </source>
</reference>
<organism evidence="2 3">
    <name type="scientific">Salipiger mucosus DSM 16094</name>
    <dbReference type="NCBI Taxonomy" id="1123237"/>
    <lineage>
        <taxon>Bacteria</taxon>
        <taxon>Pseudomonadati</taxon>
        <taxon>Pseudomonadota</taxon>
        <taxon>Alphaproteobacteria</taxon>
        <taxon>Rhodobacterales</taxon>
        <taxon>Roseobacteraceae</taxon>
        <taxon>Salipiger</taxon>
    </lineage>
</organism>
<keyword evidence="3" id="KW-1185">Reference proteome</keyword>
<dbReference type="EMBL" id="APVH01000013">
    <property type="protein sequence ID" value="EPX84096.1"/>
    <property type="molecule type" value="Genomic_DNA"/>
</dbReference>
<dbReference type="Gene3D" id="3.40.50.150">
    <property type="entry name" value="Vaccinia Virus protein VP39"/>
    <property type="match status" value="1"/>
</dbReference>
<dbReference type="OrthoDB" id="8700339at2"/>
<sequence>MTQSEGAARLYTTIEGPIRFALLDWALETGLFDLCAEGRTAKAVADARGLDAGQVALVLRALVAARFLEQSAGVFHTAPDILPFVVADGSRNLRENLRAMAGMRHAGLDDIADLLRPDRPAPERPLFDATHWDRAHGSLKAFHRAVAADAMEPCLVGLPEWTRAASLLEVGPGSAVLARRLLARRPELHITLLDLPPVADRIRVDTADLPVEVVAGSYNDTLPEGPFDIVWCSMSLYFRDNGLQRLIERLADLLAPNGVLVSFHEALHDARTGPPEHVIGRLMPSLRQGDVSFAEGEIADAMSDAGLADLETQTVTTAFGRFRLDLARKRD</sequence>
<dbReference type="CDD" id="cd02440">
    <property type="entry name" value="AdoMet_MTases"/>
    <property type="match status" value="1"/>
</dbReference>
<keyword evidence="2" id="KW-0489">Methyltransferase</keyword>
<dbReference type="SUPFAM" id="SSF53335">
    <property type="entry name" value="S-adenosyl-L-methionine-dependent methyltransferases"/>
    <property type="match status" value="1"/>
</dbReference>
<feature type="domain" description="Methyltransferase type 12" evidence="1">
    <location>
        <begin position="168"/>
        <end position="260"/>
    </location>
</feature>
<gene>
    <name evidence="2" type="ORF">Salmuc_01871</name>
</gene>
<evidence type="ECO:0000313" key="3">
    <source>
        <dbReference type="Proteomes" id="UP000015347"/>
    </source>
</evidence>
<dbReference type="Gene3D" id="1.10.10.10">
    <property type="entry name" value="Winged helix-like DNA-binding domain superfamily/Winged helix DNA-binding domain"/>
    <property type="match status" value="1"/>
</dbReference>
<comment type="caution">
    <text evidence="2">The sequence shown here is derived from an EMBL/GenBank/DDBJ whole genome shotgun (WGS) entry which is preliminary data.</text>
</comment>
<proteinExistence type="predicted"/>
<dbReference type="Pfam" id="PF08242">
    <property type="entry name" value="Methyltransf_12"/>
    <property type="match status" value="1"/>
</dbReference>
<name>S9QRV7_9RHOB</name>
<dbReference type="InterPro" id="IPR029063">
    <property type="entry name" value="SAM-dependent_MTases_sf"/>
</dbReference>
<dbReference type="AlphaFoldDB" id="S9QRV7"/>
<dbReference type="HOGENOM" id="CLU_005533_4_3_5"/>
<dbReference type="InterPro" id="IPR013217">
    <property type="entry name" value="Methyltransf_12"/>
</dbReference>
<accession>S9QRV7</accession>
<dbReference type="InterPro" id="IPR036390">
    <property type="entry name" value="WH_DNA-bd_sf"/>
</dbReference>
<dbReference type="GO" id="GO:0008168">
    <property type="term" value="F:methyltransferase activity"/>
    <property type="evidence" value="ECO:0007669"/>
    <property type="project" value="UniProtKB-KW"/>
</dbReference>
<protein>
    <submittedName>
        <fullName evidence="2">O-methyltransferase, family 2</fullName>
    </submittedName>
</protein>
<evidence type="ECO:0000259" key="1">
    <source>
        <dbReference type="Pfam" id="PF08242"/>
    </source>
</evidence>
<dbReference type="GO" id="GO:0032259">
    <property type="term" value="P:methylation"/>
    <property type="evidence" value="ECO:0007669"/>
    <property type="project" value="UniProtKB-KW"/>
</dbReference>
<keyword evidence="2" id="KW-0808">Transferase</keyword>
<dbReference type="STRING" id="1123237.Salmuc_01871"/>
<dbReference type="SUPFAM" id="SSF46785">
    <property type="entry name" value="Winged helix' DNA-binding domain"/>
    <property type="match status" value="1"/>
</dbReference>
<dbReference type="eggNOG" id="COG2813">
    <property type="taxonomic scope" value="Bacteria"/>
</dbReference>
<evidence type="ECO:0000313" key="2">
    <source>
        <dbReference type="EMBL" id="EPX84096.1"/>
    </source>
</evidence>
<dbReference type="InterPro" id="IPR036388">
    <property type="entry name" value="WH-like_DNA-bd_sf"/>
</dbReference>
<dbReference type="Proteomes" id="UP000015347">
    <property type="component" value="Unassembled WGS sequence"/>
</dbReference>